<evidence type="ECO:0000256" key="3">
    <source>
        <dbReference type="ARBA" id="ARBA00022448"/>
    </source>
</evidence>
<organism evidence="13 14">
    <name type="scientific">Acidovorax ebreus (strain TPSY)</name>
    <name type="common">Diaphorobacter sp. (strain TPSY)</name>
    <dbReference type="NCBI Taxonomy" id="535289"/>
    <lineage>
        <taxon>Bacteria</taxon>
        <taxon>Pseudomonadati</taxon>
        <taxon>Pseudomonadota</taxon>
        <taxon>Betaproteobacteria</taxon>
        <taxon>Burkholderiales</taxon>
        <taxon>Comamonadaceae</taxon>
        <taxon>Diaphorobacter</taxon>
    </lineage>
</organism>
<dbReference type="SUPFAM" id="SSF56935">
    <property type="entry name" value="Porins"/>
    <property type="match status" value="1"/>
</dbReference>
<dbReference type="Gene3D" id="2.40.160.10">
    <property type="entry name" value="Porin"/>
    <property type="match status" value="1"/>
</dbReference>
<name>A0A9J9Q5B8_ACIET</name>
<evidence type="ECO:0000256" key="11">
    <source>
        <dbReference type="SAM" id="SignalP"/>
    </source>
</evidence>
<accession>A0A9J9Q5B8</accession>
<dbReference type="GO" id="GO:0006811">
    <property type="term" value="P:monoatomic ion transport"/>
    <property type="evidence" value="ECO:0007669"/>
    <property type="project" value="UniProtKB-KW"/>
</dbReference>
<protein>
    <submittedName>
        <fullName evidence="13">Porin Gram-negative type</fullName>
    </submittedName>
</protein>
<dbReference type="RefSeq" id="WP_012655256.1">
    <property type="nucleotide sequence ID" value="NC_011992.1"/>
</dbReference>
<dbReference type="InterPro" id="IPR033900">
    <property type="entry name" value="Gram_neg_porin_domain"/>
</dbReference>
<dbReference type="InterPro" id="IPR050298">
    <property type="entry name" value="Gram-neg_bact_OMP"/>
</dbReference>
<proteinExistence type="predicted"/>
<evidence type="ECO:0000256" key="2">
    <source>
        <dbReference type="ARBA" id="ARBA00011233"/>
    </source>
</evidence>
<keyword evidence="6 11" id="KW-0732">Signal</keyword>
<comment type="subcellular location">
    <subcellularLocation>
        <location evidence="1">Cell outer membrane</location>
        <topology evidence="1">Multi-pass membrane protein</topology>
    </subcellularLocation>
</comment>
<reference evidence="13 14" key="1">
    <citation type="journal article" date="2010" name="J. Bacteriol.">
        <title>Completed genome sequence of the anaerobic iron-oxidizing bacterium Acidovorax ebreus strain TPSY.</title>
        <authorList>
            <person name="Byrne-Bailey K.G."/>
            <person name="Weber K.A."/>
            <person name="Chair A.H."/>
            <person name="Bose S."/>
            <person name="Knox T."/>
            <person name="Spanbauer T.L."/>
            <person name="Chertkov O."/>
            <person name="Coates J.D."/>
        </authorList>
    </citation>
    <scope>NUCLEOTIDE SEQUENCE [LARGE SCALE GENOMIC DNA]</scope>
    <source>
        <strain evidence="13 14">TPSY</strain>
    </source>
</reference>
<dbReference type="GO" id="GO:0015288">
    <property type="term" value="F:porin activity"/>
    <property type="evidence" value="ECO:0007669"/>
    <property type="project" value="UniProtKB-KW"/>
</dbReference>
<evidence type="ECO:0000259" key="12">
    <source>
        <dbReference type="Pfam" id="PF13609"/>
    </source>
</evidence>
<dbReference type="PANTHER" id="PTHR34501">
    <property type="entry name" value="PROTEIN YDDL-RELATED"/>
    <property type="match status" value="1"/>
</dbReference>
<dbReference type="KEGG" id="dia:Dtpsy_0152"/>
<dbReference type="Pfam" id="PF13609">
    <property type="entry name" value="Porin_4"/>
    <property type="match status" value="1"/>
</dbReference>
<dbReference type="GO" id="GO:0009279">
    <property type="term" value="C:cell outer membrane"/>
    <property type="evidence" value="ECO:0007669"/>
    <property type="project" value="UniProtKB-SubCell"/>
</dbReference>
<dbReference type="GO" id="GO:0046930">
    <property type="term" value="C:pore complex"/>
    <property type="evidence" value="ECO:0007669"/>
    <property type="project" value="UniProtKB-KW"/>
</dbReference>
<keyword evidence="9" id="KW-0472">Membrane</keyword>
<keyword evidence="10" id="KW-0998">Cell outer membrane</keyword>
<keyword evidence="7" id="KW-0406">Ion transport</keyword>
<evidence type="ECO:0000256" key="5">
    <source>
        <dbReference type="ARBA" id="ARBA00022692"/>
    </source>
</evidence>
<gene>
    <name evidence="13" type="ordered locus">Dtpsy_0152</name>
</gene>
<dbReference type="InterPro" id="IPR023614">
    <property type="entry name" value="Porin_dom_sf"/>
</dbReference>
<evidence type="ECO:0000256" key="9">
    <source>
        <dbReference type="ARBA" id="ARBA00023136"/>
    </source>
</evidence>
<dbReference type="EMBL" id="CP001392">
    <property type="protein sequence ID" value="ACM31637.1"/>
    <property type="molecule type" value="Genomic_DNA"/>
</dbReference>
<dbReference type="AlphaFoldDB" id="A0A9J9Q5B8"/>
<comment type="subunit">
    <text evidence="2">Homotrimer.</text>
</comment>
<evidence type="ECO:0000313" key="13">
    <source>
        <dbReference type="EMBL" id="ACM31637.1"/>
    </source>
</evidence>
<evidence type="ECO:0000313" key="14">
    <source>
        <dbReference type="Proteomes" id="UP000000450"/>
    </source>
</evidence>
<evidence type="ECO:0000256" key="6">
    <source>
        <dbReference type="ARBA" id="ARBA00022729"/>
    </source>
</evidence>
<feature type="domain" description="Porin" evidence="12">
    <location>
        <begin position="12"/>
        <end position="311"/>
    </location>
</feature>
<evidence type="ECO:0000256" key="10">
    <source>
        <dbReference type="ARBA" id="ARBA00023237"/>
    </source>
</evidence>
<sequence length="326" mass="35342">MRMSQCLPLSFATLAALALPATAQSQVTISGYLDTGVFRDYDKTRKLGTIQRSHLAVAGTEDLGGGLKANFRLSTRFELDTGQSEGAGSKPFWHDESTVGLQGGWGQLRLGRALSAMWSQEWKFDAFSNFNRIASTAWHMAHYYTPTDRASNNGAAEYGRMTNGIYYDSPTWDGFSFNASASTERTQTPGRDGRGGSVALNYDQGPVAAMVGYERNGSGDKDLFLGGLYRLGAATLMMAYDHSRAGSSPDTSRMVSVGGSYALGVTTLRASYGRQRLNDGVTHHMASLGAEYNLSKRTMLYASLGHQRYEHNPSRTAFGVGVAHAF</sequence>
<dbReference type="PANTHER" id="PTHR34501:SF9">
    <property type="entry name" value="MAJOR OUTER MEMBRANE PROTEIN P.IA"/>
    <property type="match status" value="1"/>
</dbReference>
<dbReference type="Proteomes" id="UP000000450">
    <property type="component" value="Chromosome"/>
</dbReference>
<evidence type="ECO:0000256" key="8">
    <source>
        <dbReference type="ARBA" id="ARBA00023114"/>
    </source>
</evidence>
<keyword evidence="5" id="KW-0812">Transmembrane</keyword>
<keyword evidence="4" id="KW-1134">Transmembrane beta strand</keyword>
<feature type="chain" id="PRO_5039919062" evidence="11">
    <location>
        <begin position="24"/>
        <end position="326"/>
    </location>
</feature>
<evidence type="ECO:0000256" key="1">
    <source>
        <dbReference type="ARBA" id="ARBA00004571"/>
    </source>
</evidence>
<keyword evidence="8" id="KW-0626">Porin</keyword>
<keyword evidence="3" id="KW-0813">Transport</keyword>
<keyword evidence="14" id="KW-1185">Reference proteome</keyword>
<evidence type="ECO:0000256" key="7">
    <source>
        <dbReference type="ARBA" id="ARBA00023065"/>
    </source>
</evidence>
<dbReference type="CDD" id="cd00342">
    <property type="entry name" value="gram_neg_porins"/>
    <property type="match status" value="1"/>
</dbReference>
<evidence type="ECO:0000256" key="4">
    <source>
        <dbReference type="ARBA" id="ARBA00022452"/>
    </source>
</evidence>
<feature type="signal peptide" evidence="11">
    <location>
        <begin position="1"/>
        <end position="23"/>
    </location>
</feature>